<dbReference type="InterPro" id="IPR001494">
    <property type="entry name" value="Importin-beta_N"/>
</dbReference>
<accession>A0A8J1U5D2</accession>
<dbReference type="InterPro" id="IPR011989">
    <property type="entry name" value="ARM-like"/>
</dbReference>
<dbReference type="InterPro" id="IPR013598">
    <property type="entry name" value="Exportin-1/Importin-b-like"/>
</dbReference>
<dbReference type="GO" id="GO:0005634">
    <property type="term" value="C:nucleus"/>
    <property type="evidence" value="ECO:0007669"/>
    <property type="project" value="TreeGrafter"/>
</dbReference>
<dbReference type="InterPro" id="IPR045478">
    <property type="entry name" value="Exportin-5_C"/>
</dbReference>
<name>A0A8J1U5D2_OWEFU</name>
<dbReference type="GO" id="GO:0006405">
    <property type="term" value="P:RNA export from nucleus"/>
    <property type="evidence" value="ECO:0007669"/>
    <property type="project" value="TreeGrafter"/>
</dbReference>
<dbReference type="OrthoDB" id="2215036at2759"/>
<keyword evidence="4" id="KW-1185">Reference proteome</keyword>
<dbReference type="Proteomes" id="UP000749559">
    <property type="component" value="Unassembled WGS sequence"/>
</dbReference>
<gene>
    <name evidence="3" type="ORF">OFUS_LOCUS17188</name>
</gene>
<comment type="caution">
    <text evidence="3">The sequence shown here is derived from an EMBL/GenBank/DDBJ whole genome shotgun (WGS) entry which is preliminary data.</text>
</comment>
<evidence type="ECO:0000256" key="2">
    <source>
        <dbReference type="SAM" id="MobiDB-lite"/>
    </source>
</evidence>
<evidence type="ECO:0000313" key="3">
    <source>
        <dbReference type="EMBL" id="CAH1792177.1"/>
    </source>
</evidence>
<dbReference type="PANTHER" id="PTHR11223">
    <property type="entry name" value="EXPORTIN 1/5"/>
    <property type="match status" value="1"/>
</dbReference>
<dbReference type="GO" id="GO:0006611">
    <property type="term" value="P:protein export from nucleus"/>
    <property type="evidence" value="ECO:0007669"/>
    <property type="project" value="InterPro"/>
</dbReference>
<dbReference type="PROSITE" id="PS50166">
    <property type="entry name" value="IMPORTIN_B_NT"/>
    <property type="match status" value="1"/>
</dbReference>
<dbReference type="GO" id="GO:0042565">
    <property type="term" value="C:RNA nuclear export complex"/>
    <property type="evidence" value="ECO:0007669"/>
    <property type="project" value="TreeGrafter"/>
</dbReference>
<dbReference type="SMART" id="SM00913">
    <property type="entry name" value="IBN_N"/>
    <property type="match status" value="1"/>
</dbReference>
<comment type="similarity">
    <text evidence="1">Belongs to the exportin family.</text>
</comment>
<feature type="compositionally biased region" description="Polar residues" evidence="2">
    <location>
        <begin position="973"/>
        <end position="995"/>
    </location>
</feature>
<dbReference type="GO" id="GO:0003723">
    <property type="term" value="F:RNA binding"/>
    <property type="evidence" value="ECO:0007669"/>
    <property type="project" value="TreeGrafter"/>
</dbReference>
<organism evidence="3 4">
    <name type="scientific">Owenia fusiformis</name>
    <name type="common">Polychaete worm</name>
    <dbReference type="NCBI Taxonomy" id="6347"/>
    <lineage>
        <taxon>Eukaryota</taxon>
        <taxon>Metazoa</taxon>
        <taxon>Spiralia</taxon>
        <taxon>Lophotrochozoa</taxon>
        <taxon>Annelida</taxon>
        <taxon>Polychaeta</taxon>
        <taxon>Sedentaria</taxon>
        <taxon>Canalipalpata</taxon>
        <taxon>Sabellida</taxon>
        <taxon>Oweniida</taxon>
        <taxon>Oweniidae</taxon>
        <taxon>Owenia</taxon>
    </lineage>
</organism>
<dbReference type="AlphaFoldDB" id="A0A8J1U5D2"/>
<dbReference type="Gene3D" id="1.25.10.10">
    <property type="entry name" value="Leucine-rich Repeat Variant"/>
    <property type="match status" value="1"/>
</dbReference>
<dbReference type="GO" id="GO:0005737">
    <property type="term" value="C:cytoplasm"/>
    <property type="evidence" value="ECO:0007669"/>
    <property type="project" value="TreeGrafter"/>
</dbReference>
<sequence length="1202" mass="135751">MSSELEIVSQQLVAAVEAVMNPISPQDVRLEAHKFIEEFKDTSPHCAPCSLLLADKSRAPVIRHIGLQLLEHCIKFKWNSLSNEDKLAIKDNAMQLIATGTHNILVEEAHIKDVLSRIMVEMIKREWPQQWPTLLQELDKLSQMGDTQKELVLLVLLRLAEDVVTFQNLQGQRRREIHQTLTSSMQEFYTFFIGILQSSVKSYMDLKSNGGATEEWKSHCKVGHAALNTLTGYVEWISMTYIMENGGLLLQLLCLLLNDEFLHLPAAECLLLIVSRKGKVEERQPLLILFSEDAMETILKAVTNAASRPLNEHFYLFLKRLCQVLTSLGMQLCALWGKENTEQPVCFAKFLESMLKFSQHDSQMLGSYTYPMWLSFLRHEQMKMDPLFLSYIPRLVQTCSQDLRKIGYPSLENSPRCAYSRLDFDSDEDFNSFFSRCRAEIAEVVRAATMLMPGDTFNYGAKMLQELLTSQQLDVGEGSESGHCNLKSPSYIQWDAVSIYLESVMSRLMQTEGQPPVQVGINLLQATLQYQTEDPLILSCLLSCVSALFAYIKEAPTVLPQVLDKIFHAAVFNIGSQTKATRSRGVKNVRRHACSILVKICKGYPHLLLPAFEQLYAHVKKISSDPEQLSQMEKCTLMEAMILISNEIKSFTKQSAFIAEILTPVREMWLSDVLTHAFSSPEKFMTYIGLDQAPVEPSSADICGINRSQISYCVNTILAVLKRSKGPVDMETAVQGGFVSQPVADGPQFMNNPVTPHIKQFLQNLFALLKIQNCLWAPAYLAKRHPEFSRAFELQDFEKQAILGIQPPCVDNTEMANCKNPLERMQNFIVNTHDNCYHVLGNAGQCLGYQFYMTPELVPMLLASVFTNLDHIPDYRLRPIIRQFMKPYIYHCPAVCHRNAVMPLLSVICPYMLQRLNDRWAVMSDQMERGVLEDANPESKEVLDDMLTRQLTREYIDLIATICHSRRKDASSDDNTMESSETLVESQPSQHGTGTQKDDSLSELGQLALQDEAICSSMVLCAFNALNWNDTTTCNRSINICWPILKQLVHNQQVSSEAACRLFAMILIGLQTHGQHEGNQATLIALGLQAYELLLPVFPGVSEVLLKVPNTTDAKIKDFNNKLTNVTPQKPVNEKRKKDAFRKLVDNIIGKNIGQQFKHDVCIRNLPPLLRKKKPQPDGVLDTEHSAEATGLCSLFSQTNGT</sequence>
<reference evidence="3" key="1">
    <citation type="submission" date="2022-03" db="EMBL/GenBank/DDBJ databases">
        <authorList>
            <person name="Martin C."/>
        </authorList>
    </citation>
    <scope>NUCLEOTIDE SEQUENCE</scope>
</reference>
<evidence type="ECO:0000313" key="4">
    <source>
        <dbReference type="Proteomes" id="UP000749559"/>
    </source>
</evidence>
<dbReference type="Pfam" id="PF03810">
    <property type="entry name" value="IBN_N"/>
    <property type="match status" value="1"/>
</dbReference>
<dbReference type="GO" id="GO:0031267">
    <property type="term" value="F:small GTPase binding"/>
    <property type="evidence" value="ECO:0007669"/>
    <property type="project" value="InterPro"/>
</dbReference>
<dbReference type="PANTHER" id="PTHR11223:SF3">
    <property type="entry name" value="EXPORTIN-5"/>
    <property type="match status" value="1"/>
</dbReference>
<evidence type="ECO:0000256" key="1">
    <source>
        <dbReference type="ARBA" id="ARBA00009466"/>
    </source>
</evidence>
<proteinExistence type="inferred from homology"/>
<dbReference type="InterPro" id="IPR045065">
    <property type="entry name" value="XPO1/5"/>
</dbReference>
<dbReference type="GO" id="GO:0005049">
    <property type="term" value="F:nuclear export signal receptor activity"/>
    <property type="evidence" value="ECO:0007669"/>
    <property type="project" value="InterPro"/>
</dbReference>
<feature type="region of interest" description="Disordered" evidence="2">
    <location>
        <begin position="969"/>
        <end position="999"/>
    </location>
</feature>
<dbReference type="InterPro" id="IPR016024">
    <property type="entry name" value="ARM-type_fold"/>
</dbReference>
<dbReference type="EMBL" id="CAIIXF020000008">
    <property type="protein sequence ID" value="CAH1792177.1"/>
    <property type="molecule type" value="Genomic_DNA"/>
</dbReference>
<dbReference type="Pfam" id="PF08389">
    <property type="entry name" value="Xpo1"/>
    <property type="match status" value="1"/>
</dbReference>
<dbReference type="SUPFAM" id="SSF48371">
    <property type="entry name" value="ARM repeat"/>
    <property type="match status" value="1"/>
</dbReference>
<dbReference type="Pfam" id="PF19273">
    <property type="entry name" value="Exportin-5"/>
    <property type="match status" value="1"/>
</dbReference>
<protein>
    <submittedName>
        <fullName evidence="3">Uncharacterized protein</fullName>
    </submittedName>
</protein>